<dbReference type="PANTHER" id="PTHR34861">
    <property type="match status" value="1"/>
</dbReference>
<reference evidence="1 2" key="1">
    <citation type="submission" date="2023-07" db="EMBL/GenBank/DDBJ databases">
        <title>Genomic Encyclopedia of Type Strains, Phase IV (KMG-IV): sequencing the most valuable type-strain genomes for metagenomic binning, comparative biology and taxonomic classification.</title>
        <authorList>
            <person name="Goeker M."/>
        </authorList>
    </citation>
    <scope>NUCLEOTIDE SEQUENCE [LARGE SCALE GENOMIC DNA]</scope>
    <source>
        <strain evidence="1 2">DSM 19619</strain>
    </source>
</reference>
<keyword evidence="2" id="KW-1185">Reference proteome</keyword>
<dbReference type="Gene3D" id="3.50.30.50">
    <property type="entry name" value="Putative cyclase"/>
    <property type="match status" value="1"/>
</dbReference>
<dbReference type="InterPro" id="IPR037175">
    <property type="entry name" value="KFase_sf"/>
</dbReference>
<dbReference type="Pfam" id="PF04199">
    <property type="entry name" value="Cyclase"/>
    <property type="match status" value="1"/>
</dbReference>
<dbReference type="InterPro" id="IPR007325">
    <property type="entry name" value="KFase/CYL"/>
</dbReference>
<comment type="caution">
    <text evidence="1">The sequence shown here is derived from an EMBL/GenBank/DDBJ whole genome shotgun (WGS) entry which is preliminary data.</text>
</comment>
<dbReference type="RefSeq" id="WP_307266621.1">
    <property type="nucleotide sequence ID" value="NZ_JAUSVX010000001.1"/>
</dbReference>
<gene>
    <name evidence="1" type="ORF">QO011_000242</name>
</gene>
<dbReference type="SUPFAM" id="SSF102198">
    <property type="entry name" value="Putative cyclase"/>
    <property type="match status" value="1"/>
</dbReference>
<dbReference type="PANTHER" id="PTHR34861:SF10">
    <property type="entry name" value="CYCLASE"/>
    <property type="match status" value="1"/>
</dbReference>
<sequence>MSGPDREALARLLADCPIRWGHWGPEDEVGALNYLTPDEVRAGLATVRDGRTFTLGAPLATPQGDPVFPGRWAARRFVVADKAGFRAGHWQPLPGGLEFADDYVTGFAQASTHCDALGHMWYGDRLWNGYCADCSNGGMRKAGIEPIAARGIVGRCLLLDIARHRGRDALGRAETFDHRDLLACAAAQGVAIAPRTILMLRTGWLGALLDGREAIGPDYWEPGLTFSRDLVAWFDAMQIPCLVTDTLANETTYEPRTGVMLPLHGALMRNLGVVFTEAAFLDDFAADCAEDRRYEAFYCASPIKVAQGTGGSINPVVLK</sequence>
<organism evidence="1 2">
    <name type="scientific">Labrys wisconsinensis</name>
    <dbReference type="NCBI Taxonomy" id="425677"/>
    <lineage>
        <taxon>Bacteria</taxon>
        <taxon>Pseudomonadati</taxon>
        <taxon>Pseudomonadota</taxon>
        <taxon>Alphaproteobacteria</taxon>
        <taxon>Hyphomicrobiales</taxon>
        <taxon>Xanthobacteraceae</taxon>
        <taxon>Labrys</taxon>
    </lineage>
</organism>
<accession>A0ABU0IZ11</accession>
<dbReference type="EMBL" id="JAUSVX010000001">
    <property type="protein sequence ID" value="MDQ0467247.1"/>
    <property type="molecule type" value="Genomic_DNA"/>
</dbReference>
<protein>
    <submittedName>
        <fullName evidence="1">Kynurenine formamidase</fullName>
    </submittedName>
</protein>
<proteinExistence type="predicted"/>
<evidence type="ECO:0000313" key="2">
    <source>
        <dbReference type="Proteomes" id="UP001242480"/>
    </source>
</evidence>
<evidence type="ECO:0000313" key="1">
    <source>
        <dbReference type="EMBL" id="MDQ0467247.1"/>
    </source>
</evidence>
<name>A0ABU0IZ11_9HYPH</name>
<dbReference type="Proteomes" id="UP001242480">
    <property type="component" value="Unassembled WGS sequence"/>
</dbReference>